<proteinExistence type="predicted"/>
<sequence length="30" mass="3502">MKLIAEETLLLVVDVQEKIFSAMHEQEKTK</sequence>
<protein>
    <submittedName>
        <fullName evidence="1">Uncharacterized protein</fullName>
    </submittedName>
</protein>
<accession>A0A383C0H3</accession>
<gene>
    <name evidence="1" type="ORF">METZ01_LOCUS478384</name>
</gene>
<name>A0A383C0H3_9ZZZZ</name>
<evidence type="ECO:0000313" key="1">
    <source>
        <dbReference type="EMBL" id="SVE25530.1"/>
    </source>
</evidence>
<reference evidence="1" key="1">
    <citation type="submission" date="2018-05" db="EMBL/GenBank/DDBJ databases">
        <authorList>
            <person name="Lanie J.A."/>
            <person name="Ng W.-L."/>
            <person name="Kazmierczak K.M."/>
            <person name="Andrzejewski T.M."/>
            <person name="Davidsen T.M."/>
            <person name="Wayne K.J."/>
            <person name="Tettelin H."/>
            <person name="Glass J.I."/>
            <person name="Rusch D."/>
            <person name="Podicherti R."/>
            <person name="Tsui H.-C.T."/>
            <person name="Winkler M.E."/>
        </authorList>
    </citation>
    <scope>NUCLEOTIDE SEQUENCE</scope>
</reference>
<dbReference type="AlphaFoldDB" id="A0A383C0H3"/>
<organism evidence="1">
    <name type="scientific">marine metagenome</name>
    <dbReference type="NCBI Taxonomy" id="408172"/>
    <lineage>
        <taxon>unclassified sequences</taxon>
        <taxon>metagenomes</taxon>
        <taxon>ecological metagenomes</taxon>
    </lineage>
</organism>
<dbReference type="EMBL" id="UINC01204688">
    <property type="protein sequence ID" value="SVE25530.1"/>
    <property type="molecule type" value="Genomic_DNA"/>
</dbReference>
<feature type="non-terminal residue" evidence="1">
    <location>
        <position position="30"/>
    </location>
</feature>